<dbReference type="KEGG" id="mlr:MELLADRAFT_93985"/>
<feature type="signal peptide" evidence="1">
    <location>
        <begin position="1"/>
        <end position="19"/>
    </location>
</feature>
<sequence length="137" mass="15099">MMLLVKILSRILALAATMAIETSHQVGNVTCHPGAIQPIREVDCDHAINSTIRKDLIQVDKTIEIFHGSCKVRLQAVNVTKLELDPATVRQAKLKILNTCENYPGFVCITSNISIAITYSEAGLDPAIHIKDKTENY</sequence>
<dbReference type="AlphaFoldDB" id="F4S5Z9"/>
<dbReference type="EMBL" id="GL883153">
    <property type="protein sequence ID" value="EGF99928.1"/>
    <property type="molecule type" value="Genomic_DNA"/>
</dbReference>
<keyword evidence="1" id="KW-0732">Signal</keyword>
<dbReference type="HOGENOM" id="CLU_1865557_0_0_1"/>
<dbReference type="RefSeq" id="XP_007416843.1">
    <property type="nucleotide sequence ID" value="XM_007416781.1"/>
</dbReference>
<protein>
    <submittedName>
        <fullName evidence="2">Secreted protein</fullName>
    </submittedName>
</protein>
<dbReference type="OrthoDB" id="10405456at2759"/>
<reference evidence="3" key="1">
    <citation type="journal article" date="2011" name="Proc. Natl. Acad. Sci. U.S.A.">
        <title>Obligate biotrophy features unraveled by the genomic analysis of rust fungi.</title>
        <authorList>
            <person name="Duplessis S."/>
            <person name="Cuomo C.A."/>
            <person name="Lin Y.-C."/>
            <person name="Aerts A."/>
            <person name="Tisserant E."/>
            <person name="Veneault-Fourrey C."/>
            <person name="Joly D.L."/>
            <person name="Hacquard S."/>
            <person name="Amselem J."/>
            <person name="Cantarel B.L."/>
            <person name="Chiu R."/>
            <person name="Coutinho P.M."/>
            <person name="Feau N."/>
            <person name="Field M."/>
            <person name="Frey P."/>
            <person name="Gelhaye E."/>
            <person name="Goldberg J."/>
            <person name="Grabherr M.G."/>
            <person name="Kodira C.D."/>
            <person name="Kohler A."/>
            <person name="Kuees U."/>
            <person name="Lindquist E.A."/>
            <person name="Lucas S.M."/>
            <person name="Mago R."/>
            <person name="Mauceli E."/>
            <person name="Morin E."/>
            <person name="Murat C."/>
            <person name="Pangilinan J.L."/>
            <person name="Park R."/>
            <person name="Pearson M."/>
            <person name="Quesneville H."/>
            <person name="Rouhier N."/>
            <person name="Sakthikumar S."/>
            <person name="Salamov A.A."/>
            <person name="Schmutz J."/>
            <person name="Selles B."/>
            <person name="Shapiro H."/>
            <person name="Tanguay P."/>
            <person name="Tuskan G.A."/>
            <person name="Henrissat B."/>
            <person name="Van de Peer Y."/>
            <person name="Rouze P."/>
            <person name="Ellis J.G."/>
            <person name="Dodds P.N."/>
            <person name="Schein J.E."/>
            <person name="Zhong S."/>
            <person name="Hamelin R.C."/>
            <person name="Grigoriev I.V."/>
            <person name="Szabo L.J."/>
            <person name="Martin F."/>
        </authorList>
    </citation>
    <scope>NUCLEOTIDE SEQUENCE [LARGE SCALE GENOMIC DNA]</scope>
    <source>
        <strain evidence="3">98AG31 / pathotype 3-4-7</strain>
    </source>
</reference>
<name>F4S5Z9_MELLP</name>
<feature type="chain" id="PRO_5003321297" evidence="1">
    <location>
        <begin position="20"/>
        <end position="137"/>
    </location>
</feature>
<dbReference type="Proteomes" id="UP000001072">
    <property type="component" value="Unassembled WGS sequence"/>
</dbReference>
<dbReference type="InParanoid" id="F4S5Z9"/>
<keyword evidence="3" id="KW-1185">Reference proteome</keyword>
<proteinExistence type="predicted"/>
<evidence type="ECO:0000256" key="1">
    <source>
        <dbReference type="SAM" id="SignalP"/>
    </source>
</evidence>
<accession>F4S5Z9</accession>
<organism evidence="3">
    <name type="scientific">Melampsora larici-populina (strain 98AG31 / pathotype 3-4-7)</name>
    <name type="common">Poplar leaf rust fungus</name>
    <dbReference type="NCBI Taxonomy" id="747676"/>
    <lineage>
        <taxon>Eukaryota</taxon>
        <taxon>Fungi</taxon>
        <taxon>Dikarya</taxon>
        <taxon>Basidiomycota</taxon>
        <taxon>Pucciniomycotina</taxon>
        <taxon>Pucciniomycetes</taxon>
        <taxon>Pucciniales</taxon>
        <taxon>Melampsoraceae</taxon>
        <taxon>Melampsora</taxon>
    </lineage>
</organism>
<dbReference type="VEuPathDB" id="FungiDB:MELLADRAFT_93985"/>
<evidence type="ECO:0000313" key="3">
    <source>
        <dbReference type="Proteomes" id="UP000001072"/>
    </source>
</evidence>
<dbReference type="GeneID" id="18936755"/>
<gene>
    <name evidence="2" type="ORF">MELLADRAFT_93985</name>
</gene>
<evidence type="ECO:0000313" key="2">
    <source>
        <dbReference type="EMBL" id="EGF99928.1"/>
    </source>
</evidence>